<dbReference type="SUPFAM" id="SSF48403">
    <property type="entry name" value="Ankyrin repeat"/>
    <property type="match status" value="4"/>
</dbReference>
<dbReference type="VEuPathDB" id="GiardiaDB:DHA2_150346"/>
<proteinExistence type="predicted"/>
<evidence type="ECO:0000313" key="2">
    <source>
        <dbReference type="EMBL" id="ESU40048.1"/>
    </source>
</evidence>
<name>V6TM24_GIAIN</name>
<dbReference type="InterPro" id="IPR002110">
    <property type="entry name" value="Ankyrin_rpt"/>
</dbReference>
<dbReference type="OrthoDB" id="194358at2759"/>
<feature type="repeat" description="ANK" evidence="1">
    <location>
        <begin position="797"/>
        <end position="829"/>
    </location>
</feature>
<dbReference type="VEuPathDB" id="GiardiaDB:GL50581_87"/>
<dbReference type="SMART" id="SM00248">
    <property type="entry name" value="ANK"/>
    <property type="match status" value="20"/>
</dbReference>
<dbReference type="PANTHER" id="PTHR24120">
    <property type="entry name" value="GH07239P"/>
    <property type="match status" value="1"/>
</dbReference>
<dbReference type="Pfam" id="PF00023">
    <property type="entry name" value="Ank"/>
    <property type="match status" value="1"/>
</dbReference>
<dbReference type="Gene3D" id="1.25.40.20">
    <property type="entry name" value="Ankyrin repeat-containing domain"/>
    <property type="match status" value="7"/>
</dbReference>
<gene>
    <name evidence="2" type="ORF">GSB_155261</name>
</gene>
<reference evidence="2 3" key="2">
    <citation type="journal article" date="2013" name="Genome Biol. Evol.">
        <title>Genome sequencing of Giardia lamblia genotypes A2 and B isolates (DH and GS) and comparative analysis with the genomes of genotypes A1 and E (WB and Pig).</title>
        <authorList>
            <person name="Adam R.D."/>
            <person name="Dahlstrom E.W."/>
            <person name="Martens C.A."/>
            <person name="Bruno D.P."/>
            <person name="Barbian K.D."/>
            <person name="Ricklefs S.M."/>
            <person name="Hernandez M.M."/>
            <person name="Narla N.P."/>
            <person name="Patel R.B."/>
            <person name="Porcella S.F."/>
            <person name="Nash T.E."/>
        </authorList>
    </citation>
    <scope>NUCLEOTIDE SEQUENCE [LARGE SCALE GENOMIC DNA]</scope>
    <source>
        <strain evidence="2 3">GS</strain>
    </source>
</reference>
<evidence type="ECO:0000313" key="3">
    <source>
        <dbReference type="Proteomes" id="UP000018040"/>
    </source>
</evidence>
<dbReference type="InterPro" id="IPR036770">
    <property type="entry name" value="Ankyrin_rpt-contain_sf"/>
</dbReference>
<dbReference type="PROSITE" id="PS50088">
    <property type="entry name" value="ANK_REPEAT"/>
    <property type="match status" value="1"/>
</dbReference>
<dbReference type="EMBL" id="AHHH01000350">
    <property type="protein sequence ID" value="ESU40048.1"/>
    <property type="molecule type" value="Genomic_DNA"/>
</dbReference>
<dbReference type="AlphaFoldDB" id="V6TM24"/>
<dbReference type="VEuPathDB" id="GiardiaDB:GL50803_0010632"/>
<evidence type="ECO:0000256" key="1">
    <source>
        <dbReference type="PROSITE-ProRule" id="PRU00023"/>
    </source>
</evidence>
<dbReference type="VEuPathDB" id="GiardiaDB:QR46_2723"/>
<organism evidence="2 3">
    <name type="scientific">Giardia intestinalis</name>
    <name type="common">Giardia lamblia</name>
    <dbReference type="NCBI Taxonomy" id="5741"/>
    <lineage>
        <taxon>Eukaryota</taxon>
        <taxon>Metamonada</taxon>
        <taxon>Diplomonadida</taxon>
        <taxon>Hexamitidae</taxon>
        <taxon>Giardiinae</taxon>
        <taxon>Giardia</taxon>
    </lineage>
</organism>
<dbReference type="Proteomes" id="UP000018040">
    <property type="component" value="Unassembled WGS sequence"/>
</dbReference>
<dbReference type="Pfam" id="PF12796">
    <property type="entry name" value="Ank_2"/>
    <property type="match status" value="5"/>
</dbReference>
<protein>
    <submittedName>
        <fullName evidence="2">Ankyrin repeat protein</fullName>
    </submittedName>
</protein>
<keyword evidence="1" id="KW-0040">ANK repeat</keyword>
<comment type="caution">
    <text evidence="2">The sequence shown here is derived from an EMBL/GenBank/DDBJ whole genome shotgun (WGS) entry which is preliminary data.</text>
</comment>
<dbReference type="VEuPathDB" id="GiardiaDB:QR46_3819"/>
<dbReference type="PANTHER" id="PTHR24120:SF4">
    <property type="entry name" value="GH07239P"/>
    <property type="match status" value="1"/>
</dbReference>
<reference evidence="3" key="1">
    <citation type="submission" date="2012-02" db="EMBL/GenBank/DDBJ databases">
        <title>Genome sequencing of Giardia lamblia Genotypes A2 and B isolates (DH and GS) and comparative analysis with the genomes of Genotypes A1 and E (WB and Pig).</title>
        <authorList>
            <person name="Adam R."/>
            <person name="Dahlstrom E."/>
            <person name="Martens C."/>
            <person name="Bruno D."/>
            <person name="Barbian K."/>
            <person name="Porcella S.F."/>
            <person name="Nash T."/>
        </authorList>
    </citation>
    <scope>NUCLEOTIDE SEQUENCE</scope>
    <source>
        <strain evidence="3">GS</strain>
    </source>
</reference>
<sequence length="997" mass="106706">MASPCLAQAAPLASCCGHQAKQMDATGSDSGRDTPLMRAASDGNTARLRSLLDTRNELLGLQNKPGKTALMLAAERGHCECVRALLQEVGATTRSGTTALMLAVRARHKPVIELLAPLEGALSGMTALMQAVIAGPVSDATVVAHSADLGQRDRCGMSALMYAALFCRPGSAALILRSSIDRGTSELSLVSNRQDTALMIAAEQGCPACVAQLLTEAGHLAHGRRSALLTAMELPERGCADILVSSEEERTASGVTRLMVEARHGASAPDALLSNIGRSAIDGKTALMHAAIAGNLEMVRMLKHKEARMQDRLGRTALMYAVKGERADIVSELAQYEAGAVSRSGETALSMAIEQAFEAAVPALLPREIDVATDYCPNLIMHSARRRPPNVGILNSLVGYRVSHSTRRPLIPLRRPAEGFWRETALMHAAAAGDKALIEENLTQLGQMHRGDTALLRAVEGNRPECIPLLLGELGMQVWDGQTALMRASELGHTECIPLLLAESYATTAAGTTALMKASAANKPDAVRLLLHEAGLQDAEGRTALMIAAQRNYRAVVDLLADRERGITDKESRTALVHAVLSRAEDCVEPLLRSEGEFTHISSLMVDVSLGKPISVEAHRSELGRSDIHGNTALMYAVMAKNHSAVQALLEFEGGVQSPSGAFGLLLATDLQDPKGIEIVSQCPEERVLRNVSGDTALTHAIRRGLRDSMHVLAELLLDVVTRDGTLPINVALAEGNGEAYAILYSFHLARSRDFILTLKPLTLKKVDEPTELLRAVERKDVEGVRARLNRVGYMFQGRSALLKAAESGSVDILRLLLCESRNTNLIGETALILAALCGSREAVRILAPLETGISGFSEAMVCAALDDLSSLKSHIDRSAGVVDALGNTALVYASACGSLRCAEYLLEYEAGKETGRLTPLMAAARTNEASTVQLLLRRARYHGRQDILGMSALMHAVERRACEAAHLLLPHEAALHNAFGETAFDMARRCCVDLGE</sequence>
<accession>V6TM24</accession>